<dbReference type="AlphaFoldDB" id="A0A6P3XAY6"/>
<keyword evidence="1" id="KW-1185">Reference proteome</keyword>
<protein>
    <submittedName>
        <fullName evidence="2">Uncharacterized protein LOC106744853</fullName>
    </submittedName>
</protein>
<dbReference type="RefSeq" id="XP_014475435.1">
    <property type="nucleotide sequence ID" value="XM_014619949.1"/>
</dbReference>
<sequence>MLNNELRYDLKNIQLGITQTALKVEYVNNKLKAEALRQVNDLFFEQGKTWLDYLHFIRKMIKIQMIKSMSEGKNTTLCLDDIHEIVKDAEKNIKNGIIDCTFDAAFFRDRDLFYEGVTSEGNKIINSLATDDIFDRCANNHTTSEENICVVDELNTVFRSAWHFMESVDNVKITMVTQSMRTVERTVKCLTNLTKKIHEDGDKIKSNITKCLEGPTDV</sequence>
<evidence type="ECO:0000313" key="1">
    <source>
        <dbReference type="Proteomes" id="UP000515204"/>
    </source>
</evidence>
<name>A0A6P3XAY6_DINQU</name>
<organism evidence="1 2">
    <name type="scientific">Dinoponera quadriceps</name>
    <name type="common">South American ant</name>
    <dbReference type="NCBI Taxonomy" id="609295"/>
    <lineage>
        <taxon>Eukaryota</taxon>
        <taxon>Metazoa</taxon>
        <taxon>Ecdysozoa</taxon>
        <taxon>Arthropoda</taxon>
        <taxon>Hexapoda</taxon>
        <taxon>Insecta</taxon>
        <taxon>Pterygota</taxon>
        <taxon>Neoptera</taxon>
        <taxon>Endopterygota</taxon>
        <taxon>Hymenoptera</taxon>
        <taxon>Apocrita</taxon>
        <taxon>Aculeata</taxon>
        <taxon>Formicoidea</taxon>
        <taxon>Formicidae</taxon>
        <taxon>Ponerinae</taxon>
        <taxon>Ponerini</taxon>
        <taxon>Dinoponera</taxon>
    </lineage>
</organism>
<reference evidence="2" key="1">
    <citation type="submission" date="2025-08" db="UniProtKB">
        <authorList>
            <consortium name="RefSeq"/>
        </authorList>
    </citation>
    <scope>IDENTIFICATION</scope>
</reference>
<dbReference type="GeneID" id="106744853"/>
<proteinExistence type="predicted"/>
<accession>A0A6P3XAY6</accession>
<dbReference type="Proteomes" id="UP000515204">
    <property type="component" value="Unplaced"/>
</dbReference>
<dbReference type="KEGG" id="dqu:106744853"/>
<evidence type="ECO:0000313" key="2">
    <source>
        <dbReference type="RefSeq" id="XP_014475435.1"/>
    </source>
</evidence>
<gene>
    <name evidence="2" type="primary">LOC106744853</name>
</gene>